<organism evidence="1 2">
    <name type="scientific">Artemia franciscana</name>
    <name type="common">Brine shrimp</name>
    <name type="synonym">Artemia sanfranciscana</name>
    <dbReference type="NCBI Taxonomy" id="6661"/>
    <lineage>
        <taxon>Eukaryota</taxon>
        <taxon>Metazoa</taxon>
        <taxon>Ecdysozoa</taxon>
        <taxon>Arthropoda</taxon>
        <taxon>Crustacea</taxon>
        <taxon>Branchiopoda</taxon>
        <taxon>Anostraca</taxon>
        <taxon>Artemiidae</taxon>
        <taxon>Artemia</taxon>
    </lineage>
</organism>
<comment type="caution">
    <text evidence="1">The sequence shown here is derived from an EMBL/GenBank/DDBJ whole genome shotgun (WGS) entry which is preliminary data.</text>
</comment>
<gene>
    <name evidence="1" type="ORF">QYM36_007692</name>
</gene>
<evidence type="ECO:0000313" key="2">
    <source>
        <dbReference type="Proteomes" id="UP001187531"/>
    </source>
</evidence>
<keyword evidence="2" id="KW-1185">Reference proteome</keyword>
<name>A0AA88LHA5_ARTSF</name>
<protein>
    <submittedName>
        <fullName evidence="1">Uncharacterized protein</fullName>
    </submittedName>
</protein>
<evidence type="ECO:0000313" key="1">
    <source>
        <dbReference type="EMBL" id="KAK2726929.1"/>
    </source>
</evidence>
<dbReference type="EMBL" id="JAVRJZ010000001">
    <property type="protein sequence ID" value="KAK2726929.1"/>
    <property type="molecule type" value="Genomic_DNA"/>
</dbReference>
<sequence>MDAFSLWQEFEYDQLTINKRQKTDMNYADAPYDIRLGVCTSENLKYFKKRKIGKSCRAKSDVIVDLYIKLVTERKTPVILMPTNENCMIVNQLLLQKTNSDYVKLVAVD</sequence>
<reference evidence="1" key="1">
    <citation type="submission" date="2023-07" db="EMBL/GenBank/DDBJ databases">
        <title>Chromosome-level genome assembly of Artemia franciscana.</title>
        <authorList>
            <person name="Jo E."/>
        </authorList>
    </citation>
    <scope>NUCLEOTIDE SEQUENCE</scope>
    <source>
        <tissue evidence="1">Whole body</tissue>
    </source>
</reference>
<accession>A0AA88LHA5</accession>
<proteinExistence type="predicted"/>
<dbReference type="Proteomes" id="UP001187531">
    <property type="component" value="Unassembled WGS sequence"/>
</dbReference>
<dbReference type="AlphaFoldDB" id="A0AA88LHA5"/>